<sequence length="45" mass="5578">MFGIMFRIIRHNRRSPSCNAHLRRDIGLPEDLHEDFEWRYPLLLR</sequence>
<dbReference type="EMBL" id="JACIBX010000001">
    <property type="protein sequence ID" value="MBB3710921.1"/>
    <property type="molecule type" value="Genomic_DNA"/>
</dbReference>
<gene>
    <name evidence="1" type="ORF">FHS00_000474</name>
</gene>
<organism evidence="1 2">
    <name type="scientific">Limimaricola variabilis</name>
    <dbReference type="NCBI Taxonomy" id="1492771"/>
    <lineage>
        <taxon>Bacteria</taxon>
        <taxon>Pseudomonadati</taxon>
        <taxon>Pseudomonadota</taxon>
        <taxon>Alphaproteobacteria</taxon>
        <taxon>Rhodobacterales</taxon>
        <taxon>Paracoccaceae</taxon>
        <taxon>Limimaricola</taxon>
    </lineage>
</organism>
<comment type="caution">
    <text evidence="1">The sequence shown here is derived from an EMBL/GenBank/DDBJ whole genome shotgun (WGS) entry which is preliminary data.</text>
</comment>
<dbReference type="Proteomes" id="UP000576152">
    <property type="component" value="Unassembled WGS sequence"/>
</dbReference>
<name>A0ABR6HKG4_9RHOB</name>
<reference evidence="1 2" key="1">
    <citation type="submission" date="2020-08" db="EMBL/GenBank/DDBJ databases">
        <title>Genomic Encyclopedia of Type Strains, Phase III (KMG-III): the genomes of soil and plant-associated and newly described type strains.</title>
        <authorList>
            <person name="Whitman W."/>
        </authorList>
    </citation>
    <scope>NUCLEOTIDE SEQUENCE [LARGE SCALE GENOMIC DNA]</scope>
    <source>
        <strain evidence="1 2">CECT 8572</strain>
    </source>
</reference>
<keyword evidence="2" id="KW-1185">Reference proteome</keyword>
<proteinExistence type="predicted"/>
<accession>A0ABR6HKG4</accession>
<protein>
    <submittedName>
        <fullName evidence="1">Uncharacterized protein</fullName>
    </submittedName>
</protein>
<evidence type="ECO:0000313" key="2">
    <source>
        <dbReference type="Proteomes" id="UP000576152"/>
    </source>
</evidence>
<evidence type="ECO:0000313" key="1">
    <source>
        <dbReference type="EMBL" id="MBB3710921.1"/>
    </source>
</evidence>